<dbReference type="RefSeq" id="WP_126804150.1">
    <property type="nucleotide sequence ID" value="NZ_PIPL01000002.1"/>
</dbReference>
<dbReference type="OrthoDB" id="9255566at2"/>
<reference evidence="1 2" key="1">
    <citation type="journal article" date="2011" name="Front. Microbiol.">
        <title>Genomic signatures of strain selection and enhancement in Bacillus atrophaeus var. globigii, a historical biowarfare simulant.</title>
        <authorList>
            <person name="Gibbons H.S."/>
            <person name="Broomall S.M."/>
            <person name="McNew L.A."/>
            <person name="Daligault H."/>
            <person name="Chapman C."/>
            <person name="Bruce D."/>
            <person name="Karavis M."/>
            <person name="Krepps M."/>
            <person name="McGregor P.A."/>
            <person name="Hong C."/>
            <person name="Park K.H."/>
            <person name="Akmal A."/>
            <person name="Feldman A."/>
            <person name="Lin J.S."/>
            <person name="Chang W.E."/>
            <person name="Higgs B.W."/>
            <person name="Demirev P."/>
            <person name="Lindquist J."/>
            <person name="Liem A."/>
            <person name="Fochler E."/>
            <person name="Read T.D."/>
            <person name="Tapia R."/>
            <person name="Johnson S."/>
            <person name="Bishop-Lilly K.A."/>
            <person name="Detter C."/>
            <person name="Han C."/>
            <person name="Sozhamannan S."/>
            <person name="Rosenzweig C.N."/>
            <person name="Skowronski E.W."/>
        </authorList>
    </citation>
    <scope>NUCLEOTIDE SEQUENCE [LARGE SCALE GENOMIC DNA]</scope>
    <source>
        <strain evidence="1 2">MLST1</strain>
    </source>
</reference>
<dbReference type="AlphaFoldDB" id="A0A432W4N3"/>
<name>A0A432W4N3_9GAMM</name>
<gene>
    <name evidence="1" type="ORF">CWE09_11345</name>
</gene>
<keyword evidence="2" id="KW-1185">Reference proteome</keyword>
<protein>
    <submittedName>
        <fullName evidence="1">Uncharacterized protein</fullName>
    </submittedName>
</protein>
<sequence>MDSWFVTNSVQKWLKAVVSIGNTLIEMSGTQADIHLSSTYEHFFVIAVGKSLEWGEELNGMDGQKYREFCHYRDRLPEARLVRNMREHDVAYLKGDGRRQSEFVKELDVNGGSMSASVDGTSTIVCDEGYLIGGRLNVKEAVRSASEALQKI</sequence>
<proteinExistence type="predicted"/>
<dbReference type="EMBL" id="PIPL01000002">
    <property type="protein sequence ID" value="RUO24448.1"/>
    <property type="molecule type" value="Genomic_DNA"/>
</dbReference>
<dbReference type="Proteomes" id="UP000288293">
    <property type="component" value="Unassembled WGS sequence"/>
</dbReference>
<organism evidence="1 2">
    <name type="scientific">Aliidiomarina minuta</name>
    <dbReference type="NCBI Taxonomy" id="880057"/>
    <lineage>
        <taxon>Bacteria</taxon>
        <taxon>Pseudomonadati</taxon>
        <taxon>Pseudomonadota</taxon>
        <taxon>Gammaproteobacteria</taxon>
        <taxon>Alteromonadales</taxon>
        <taxon>Idiomarinaceae</taxon>
        <taxon>Aliidiomarina</taxon>
    </lineage>
</organism>
<evidence type="ECO:0000313" key="2">
    <source>
        <dbReference type="Proteomes" id="UP000288293"/>
    </source>
</evidence>
<comment type="caution">
    <text evidence="1">The sequence shown here is derived from an EMBL/GenBank/DDBJ whole genome shotgun (WGS) entry which is preliminary data.</text>
</comment>
<evidence type="ECO:0000313" key="1">
    <source>
        <dbReference type="EMBL" id="RUO24448.1"/>
    </source>
</evidence>
<accession>A0A432W4N3</accession>